<gene>
    <name evidence="1" type="ORF">PGQ11_008077</name>
</gene>
<evidence type="ECO:0000313" key="2">
    <source>
        <dbReference type="Proteomes" id="UP001390339"/>
    </source>
</evidence>
<accession>A0ABR2IDW4</accession>
<dbReference type="CDD" id="cd09917">
    <property type="entry name" value="F-box_SF"/>
    <property type="match status" value="1"/>
</dbReference>
<keyword evidence="2" id="KW-1185">Reference proteome</keyword>
<reference evidence="1 2" key="1">
    <citation type="journal article" date="2024" name="IMA Fungus">
        <title>Apiospora arundinis, a panoply of carbohydrate-active enzymes and secondary metabolites.</title>
        <authorList>
            <person name="Sorensen T."/>
            <person name="Petersen C."/>
            <person name="Muurmann A.T."/>
            <person name="Christiansen J.V."/>
            <person name="Brundto M.L."/>
            <person name="Overgaard C.K."/>
            <person name="Boysen A.T."/>
            <person name="Wollenberg R.D."/>
            <person name="Larsen T.O."/>
            <person name="Sorensen J.L."/>
            <person name="Nielsen K.L."/>
            <person name="Sondergaard T.E."/>
        </authorList>
    </citation>
    <scope>NUCLEOTIDE SEQUENCE [LARGE SCALE GENOMIC DNA]</scope>
    <source>
        <strain evidence="1 2">AAU 773</strain>
    </source>
</reference>
<evidence type="ECO:0008006" key="3">
    <source>
        <dbReference type="Google" id="ProtNLM"/>
    </source>
</evidence>
<dbReference type="Proteomes" id="UP001390339">
    <property type="component" value="Unassembled WGS sequence"/>
</dbReference>
<comment type="caution">
    <text evidence="1">The sequence shown here is derived from an EMBL/GenBank/DDBJ whole genome shotgun (WGS) entry which is preliminary data.</text>
</comment>
<sequence length="448" mass="50703">MSVHSALATPEILHIICDFLETKDLYSFRRVCSKFADVGACYAFQELIIHFHKDDFDMLRHFAEYEAVARNVRSLIYIGDTLQDESEINFPDIAAQYMLSQLEVNNDALSAITEGFGLPSLPGMNVNGLKPSYDCYEALLATQKQMLQDEVDIAVIKFAISKFPRLRDITMSLGDDTYEIDYVEGKTPFKDSLVKPDTAPDPVGCRQLGTLLSAIADNPDNHNIRLKSLTAGHFSWSFFENNPVVLSGALAPCSSLTYLELLIDTGVEGIYDPEPNYGSEVAQCRTVMKRGLLRDFIASLTQLKSLSVMFNFHSELQGFPAALEDVIKPRHRWEYLEDLSLGNVECERQELMAVLKRHKDTLDSLELQDIRLKTTSWLPLQAAIRKNLNLVDAMVTGDLYGVDEDMMMDELFMLHPPDVRDELRDDLCDYLCGKRRRGLTRDDNSLLD</sequence>
<dbReference type="EMBL" id="JAPCWZ010000005">
    <property type="protein sequence ID" value="KAK8861842.1"/>
    <property type="molecule type" value="Genomic_DNA"/>
</dbReference>
<proteinExistence type="predicted"/>
<protein>
    <recommendedName>
        <fullName evidence="3">F-box domain-containing protein</fullName>
    </recommendedName>
</protein>
<evidence type="ECO:0000313" key="1">
    <source>
        <dbReference type="EMBL" id="KAK8861842.1"/>
    </source>
</evidence>
<organism evidence="1 2">
    <name type="scientific">Apiospora arundinis</name>
    <dbReference type="NCBI Taxonomy" id="335852"/>
    <lineage>
        <taxon>Eukaryota</taxon>
        <taxon>Fungi</taxon>
        <taxon>Dikarya</taxon>
        <taxon>Ascomycota</taxon>
        <taxon>Pezizomycotina</taxon>
        <taxon>Sordariomycetes</taxon>
        <taxon>Xylariomycetidae</taxon>
        <taxon>Amphisphaeriales</taxon>
        <taxon>Apiosporaceae</taxon>
        <taxon>Apiospora</taxon>
    </lineage>
</organism>
<name>A0ABR2IDW4_9PEZI</name>